<feature type="domain" description="Reverse transcriptase" evidence="1">
    <location>
        <begin position="1"/>
        <end position="237"/>
    </location>
</feature>
<evidence type="ECO:0000259" key="1">
    <source>
        <dbReference type="PROSITE" id="PS50878"/>
    </source>
</evidence>
<dbReference type="EMBL" id="GGMS01010623">
    <property type="protein sequence ID" value="MBY79826.1"/>
    <property type="molecule type" value="Transcribed_RNA"/>
</dbReference>
<evidence type="ECO:0000313" key="2">
    <source>
        <dbReference type="EMBL" id="MBY79826.1"/>
    </source>
</evidence>
<dbReference type="CDD" id="cd01650">
    <property type="entry name" value="RT_nLTR_like"/>
    <property type="match status" value="1"/>
</dbReference>
<proteinExistence type="predicted"/>
<organism evidence="2">
    <name type="scientific">Sipha flava</name>
    <name type="common">yellow sugarcane aphid</name>
    <dbReference type="NCBI Taxonomy" id="143950"/>
    <lineage>
        <taxon>Eukaryota</taxon>
        <taxon>Metazoa</taxon>
        <taxon>Ecdysozoa</taxon>
        <taxon>Arthropoda</taxon>
        <taxon>Hexapoda</taxon>
        <taxon>Insecta</taxon>
        <taxon>Pterygota</taxon>
        <taxon>Neoptera</taxon>
        <taxon>Paraneoptera</taxon>
        <taxon>Hemiptera</taxon>
        <taxon>Sternorrhyncha</taxon>
        <taxon>Aphidomorpha</taxon>
        <taxon>Aphidoidea</taxon>
        <taxon>Aphididae</taxon>
        <taxon>Sipha</taxon>
    </lineage>
</organism>
<dbReference type="PANTHER" id="PTHR47027">
    <property type="entry name" value="REVERSE TRANSCRIPTASE DOMAIN-CONTAINING PROTEIN"/>
    <property type="match status" value="1"/>
</dbReference>
<dbReference type="InterPro" id="IPR043128">
    <property type="entry name" value="Rev_trsase/Diguanyl_cyclase"/>
</dbReference>
<dbReference type="OrthoDB" id="6604541at2759"/>
<reference evidence="2" key="1">
    <citation type="submission" date="2018-04" db="EMBL/GenBank/DDBJ databases">
        <title>Transcriptome assembly of Sipha flava.</title>
        <authorList>
            <person name="Scully E.D."/>
            <person name="Geib S.M."/>
            <person name="Palmer N.A."/>
            <person name="Koch K."/>
            <person name="Bradshaw J."/>
            <person name="Heng-Moss T."/>
            <person name="Sarath G."/>
        </authorList>
    </citation>
    <scope>NUCLEOTIDE SEQUENCE</scope>
</reference>
<keyword evidence="2" id="KW-0548">Nucleotidyltransferase</keyword>
<dbReference type="InterPro" id="IPR043502">
    <property type="entry name" value="DNA/RNA_pol_sf"/>
</dbReference>
<keyword evidence="2" id="KW-0808">Transferase</keyword>
<dbReference type="Gene3D" id="3.30.70.270">
    <property type="match status" value="1"/>
</dbReference>
<gene>
    <name evidence="2" type="primary">LIN1_11</name>
    <name evidence="2" type="ORF">g.51824</name>
</gene>
<protein>
    <submittedName>
        <fullName evidence="2">LINE-1 reverse transcriptase</fullName>
    </submittedName>
</protein>
<dbReference type="PANTHER" id="PTHR47027:SF8">
    <property type="entry name" value="RIBONUCLEASE H"/>
    <property type="match status" value="1"/>
</dbReference>
<keyword evidence="2" id="KW-0695">RNA-directed DNA polymerase</keyword>
<accession>A0A2S2QPW9</accession>
<dbReference type="SUPFAM" id="SSF56672">
    <property type="entry name" value="DNA/RNA polymerases"/>
    <property type="match status" value="1"/>
</dbReference>
<dbReference type="GO" id="GO:0003964">
    <property type="term" value="F:RNA-directed DNA polymerase activity"/>
    <property type="evidence" value="ECO:0007669"/>
    <property type="project" value="UniProtKB-KW"/>
</dbReference>
<sequence>MSHTLKIFLKVIHARIYKKAEKHMSQEQFGFRNGLGTREALFSIQIFVQRCRDINQKVYLCFIDFEKAFDKVRHEKLIEVLRKIGIDGKDLQFITNLYWHQQAKIRINNTLSNDFRIRRGVRQGCILSPILFNLYAEEIMSEALEDTEEGININGKVINNLRYADDTVLIAGSIEDLQKILNKVTTARENLGLNLNARKTKYMVIDKEQNPTNVLRLKNVPLEKVKKTNLSWTVINR</sequence>
<dbReference type="Pfam" id="PF00078">
    <property type="entry name" value="RVT_1"/>
    <property type="match status" value="1"/>
</dbReference>
<dbReference type="AlphaFoldDB" id="A0A2S2QPW9"/>
<dbReference type="PROSITE" id="PS50878">
    <property type="entry name" value="RT_POL"/>
    <property type="match status" value="1"/>
</dbReference>
<name>A0A2S2QPW9_9HEMI</name>
<dbReference type="InterPro" id="IPR000477">
    <property type="entry name" value="RT_dom"/>
</dbReference>